<dbReference type="EMBL" id="UYYF01004801">
    <property type="protein sequence ID" value="VDN07085.1"/>
    <property type="molecule type" value="Genomic_DNA"/>
</dbReference>
<dbReference type="Proteomes" id="UP000276776">
    <property type="component" value="Unassembled WGS sequence"/>
</dbReference>
<evidence type="ECO:0000313" key="2">
    <source>
        <dbReference type="Proteomes" id="UP000276776"/>
    </source>
</evidence>
<dbReference type="WBParaSite" id="TCLT_0000946501-mRNA-1">
    <property type="protein sequence ID" value="TCLT_0000946501-mRNA-1"/>
    <property type="gene ID" value="TCLT_0000946501"/>
</dbReference>
<evidence type="ECO:0000313" key="3">
    <source>
        <dbReference type="WBParaSite" id="TCLT_0000946501-mRNA-1"/>
    </source>
</evidence>
<accession>A0A0N5D8M9</accession>
<organism evidence="3">
    <name type="scientific">Thelazia callipaeda</name>
    <name type="common">Oriental eyeworm</name>
    <name type="synonym">Parasitic nematode</name>
    <dbReference type="NCBI Taxonomy" id="103827"/>
    <lineage>
        <taxon>Eukaryota</taxon>
        <taxon>Metazoa</taxon>
        <taxon>Ecdysozoa</taxon>
        <taxon>Nematoda</taxon>
        <taxon>Chromadorea</taxon>
        <taxon>Rhabditida</taxon>
        <taxon>Spirurina</taxon>
        <taxon>Spiruromorpha</taxon>
        <taxon>Thelazioidea</taxon>
        <taxon>Thelaziidae</taxon>
        <taxon>Thelazia</taxon>
    </lineage>
</organism>
<reference evidence="3" key="1">
    <citation type="submission" date="2017-02" db="UniProtKB">
        <authorList>
            <consortium name="WormBaseParasite"/>
        </authorList>
    </citation>
    <scope>IDENTIFICATION</scope>
</reference>
<dbReference type="AlphaFoldDB" id="A0A0N5D8M9"/>
<reference evidence="1 2" key="2">
    <citation type="submission" date="2018-11" db="EMBL/GenBank/DDBJ databases">
        <authorList>
            <consortium name="Pathogen Informatics"/>
        </authorList>
    </citation>
    <scope>NUCLEOTIDE SEQUENCE [LARGE SCALE GENOMIC DNA]</scope>
</reference>
<keyword evidence="2" id="KW-1185">Reference proteome</keyword>
<protein>
    <submittedName>
        <fullName evidence="1 3">Uncharacterized protein</fullName>
    </submittedName>
</protein>
<proteinExistence type="predicted"/>
<name>A0A0N5D8M9_THECL</name>
<gene>
    <name evidence="1" type="ORF">TCLT_LOCUS9454</name>
</gene>
<sequence length="90" mass="9612">MNEVMGRSKSRSHCQSFVLGAFSFSKEGQQTDGVLRSFEGEGEAIVVFGAAKVRLSVHVAAASIPSPLHSTSSFAVLIHRAALLESHARE</sequence>
<evidence type="ECO:0000313" key="1">
    <source>
        <dbReference type="EMBL" id="VDN07085.1"/>
    </source>
</evidence>